<accession>A0A7G1GB31</accession>
<dbReference type="CDD" id="cd01949">
    <property type="entry name" value="GGDEF"/>
    <property type="match status" value="1"/>
</dbReference>
<dbReference type="InterPro" id="IPR009057">
    <property type="entry name" value="Homeodomain-like_sf"/>
</dbReference>
<dbReference type="InterPro" id="IPR043128">
    <property type="entry name" value="Rev_trsase/Diguanyl_cyclase"/>
</dbReference>
<dbReference type="Pfam" id="PF12833">
    <property type="entry name" value="HTH_18"/>
    <property type="match status" value="1"/>
</dbReference>
<dbReference type="Pfam" id="PF00990">
    <property type="entry name" value="GGDEF"/>
    <property type="match status" value="1"/>
</dbReference>
<dbReference type="PROSITE" id="PS00041">
    <property type="entry name" value="HTH_ARAC_FAMILY_1"/>
    <property type="match status" value="1"/>
</dbReference>
<dbReference type="GO" id="GO:0003700">
    <property type="term" value="F:DNA-binding transcription factor activity"/>
    <property type="evidence" value="ECO:0007669"/>
    <property type="project" value="InterPro"/>
</dbReference>
<dbReference type="PANTHER" id="PTHR47504:SF5">
    <property type="entry name" value="RIGHT ORIGIN-BINDING PROTEIN"/>
    <property type="match status" value="1"/>
</dbReference>
<proteinExistence type="predicted"/>
<evidence type="ECO:0000259" key="5">
    <source>
        <dbReference type="PROSITE" id="PS50887"/>
    </source>
</evidence>
<dbReference type="PROSITE" id="PS50887">
    <property type="entry name" value="GGDEF"/>
    <property type="match status" value="1"/>
</dbReference>
<sequence length="288" mass="33623">MLFIFKNYIIVLSSEVIAINILDRIQKSLNYIEENLYEDIKIDKVAEEAFMSVSLFYKLFSKIIGTTLKDYIRKRRLSLSKKDLIETKQSILEIALKYQYETYESYSRSFKKLFGISPKKYRESTKNVDEYNVFQKINLIYGGVNMNEEKIKEKINLFSNGFIFDFDIDNFSLINKNYGRKMGDIVLIEVPVRINKVLENNNIKEEVIRIDADEFALILKGKDEELIKIISNEIINSMKEPINFEGTTLNVTVSVGITKFSNDTFVIEKVRKAMIEAKNNGRNQFNII</sequence>
<dbReference type="InParanoid" id="A0A7G1GB31"/>
<dbReference type="SMART" id="SM00342">
    <property type="entry name" value="HTH_ARAC"/>
    <property type="match status" value="1"/>
</dbReference>
<dbReference type="EMBL" id="AP018712">
    <property type="protein sequence ID" value="BBE31522.1"/>
    <property type="molecule type" value="Genomic_DNA"/>
</dbReference>
<dbReference type="Gene3D" id="1.10.10.60">
    <property type="entry name" value="Homeodomain-like"/>
    <property type="match status" value="2"/>
</dbReference>
<organism evidence="6 7">
    <name type="scientific">Tepiditoga spiralis</name>
    <dbReference type="NCBI Taxonomy" id="2108365"/>
    <lineage>
        <taxon>Bacteria</taxon>
        <taxon>Thermotogati</taxon>
        <taxon>Thermotogota</taxon>
        <taxon>Thermotogae</taxon>
        <taxon>Petrotogales</taxon>
        <taxon>Petrotogaceae</taxon>
        <taxon>Tepiditoga</taxon>
    </lineage>
</organism>
<dbReference type="Gene3D" id="3.30.70.270">
    <property type="match status" value="1"/>
</dbReference>
<dbReference type="AlphaFoldDB" id="A0A7G1GB31"/>
<evidence type="ECO:0000256" key="1">
    <source>
        <dbReference type="ARBA" id="ARBA00023015"/>
    </source>
</evidence>
<dbReference type="GO" id="GO:0043565">
    <property type="term" value="F:sequence-specific DNA binding"/>
    <property type="evidence" value="ECO:0007669"/>
    <property type="project" value="InterPro"/>
</dbReference>
<keyword evidence="2" id="KW-0238">DNA-binding</keyword>
<gene>
    <name evidence="6" type="ORF">OSSY52_16630</name>
</gene>
<evidence type="ECO:0000313" key="6">
    <source>
        <dbReference type="EMBL" id="BBE31522.1"/>
    </source>
</evidence>
<keyword evidence="1" id="KW-0805">Transcription regulation</keyword>
<keyword evidence="3" id="KW-0804">Transcription</keyword>
<feature type="domain" description="HTH araC/xylS-type" evidence="4">
    <location>
        <begin position="26"/>
        <end position="124"/>
    </location>
</feature>
<dbReference type="KEGG" id="ocy:OSSY52_16630"/>
<evidence type="ECO:0008006" key="8">
    <source>
        <dbReference type="Google" id="ProtNLM"/>
    </source>
</evidence>
<feature type="domain" description="GGDEF" evidence="5">
    <location>
        <begin position="159"/>
        <end position="288"/>
    </location>
</feature>
<dbReference type="SUPFAM" id="SSF46689">
    <property type="entry name" value="Homeodomain-like"/>
    <property type="match status" value="2"/>
</dbReference>
<dbReference type="PROSITE" id="PS01124">
    <property type="entry name" value="HTH_ARAC_FAMILY_2"/>
    <property type="match status" value="1"/>
</dbReference>
<evidence type="ECO:0000259" key="4">
    <source>
        <dbReference type="PROSITE" id="PS01124"/>
    </source>
</evidence>
<dbReference type="InterPro" id="IPR029787">
    <property type="entry name" value="Nucleotide_cyclase"/>
</dbReference>
<dbReference type="NCBIfam" id="TIGR00254">
    <property type="entry name" value="GGDEF"/>
    <property type="match status" value="1"/>
</dbReference>
<dbReference type="SMART" id="SM00267">
    <property type="entry name" value="GGDEF"/>
    <property type="match status" value="1"/>
</dbReference>
<reference evidence="6 7" key="1">
    <citation type="submission" date="2018-06" db="EMBL/GenBank/DDBJ databases">
        <title>Genome sequencing of Oceanotoga sp. sy52.</title>
        <authorList>
            <person name="Mori K."/>
        </authorList>
    </citation>
    <scope>NUCLEOTIDE SEQUENCE [LARGE SCALE GENOMIC DNA]</scope>
    <source>
        <strain evidence="7">sy52</strain>
    </source>
</reference>
<evidence type="ECO:0000256" key="2">
    <source>
        <dbReference type="ARBA" id="ARBA00023125"/>
    </source>
</evidence>
<evidence type="ECO:0000313" key="7">
    <source>
        <dbReference type="Proteomes" id="UP000516361"/>
    </source>
</evidence>
<protein>
    <recommendedName>
        <fullName evidence="8">GGDEF domain-containing protein</fullName>
    </recommendedName>
</protein>
<dbReference type="PANTHER" id="PTHR47504">
    <property type="entry name" value="RIGHT ORIGIN-BINDING PROTEIN"/>
    <property type="match status" value="1"/>
</dbReference>
<keyword evidence="7" id="KW-1185">Reference proteome</keyword>
<dbReference type="InterPro" id="IPR018062">
    <property type="entry name" value="HTH_AraC-typ_CS"/>
</dbReference>
<dbReference type="InterPro" id="IPR050959">
    <property type="entry name" value="MarA-like"/>
</dbReference>
<dbReference type="InterPro" id="IPR018060">
    <property type="entry name" value="HTH_AraC"/>
</dbReference>
<evidence type="ECO:0000256" key="3">
    <source>
        <dbReference type="ARBA" id="ARBA00023163"/>
    </source>
</evidence>
<dbReference type="SUPFAM" id="SSF55073">
    <property type="entry name" value="Nucleotide cyclase"/>
    <property type="match status" value="1"/>
</dbReference>
<dbReference type="InterPro" id="IPR000160">
    <property type="entry name" value="GGDEF_dom"/>
</dbReference>
<name>A0A7G1GB31_9BACT</name>
<dbReference type="Proteomes" id="UP000516361">
    <property type="component" value="Chromosome"/>
</dbReference>